<evidence type="ECO:0000256" key="12">
    <source>
        <dbReference type="SAM" id="MobiDB-lite"/>
    </source>
</evidence>
<feature type="coiled-coil region" evidence="11">
    <location>
        <begin position="442"/>
        <end position="518"/>
    </location>
</feature>
<dbReference type="GO" id="GO:0051301">
    <property type="term" value="P:cell division"/>
    <property type="evidence" value="ECO:0007669"/>
    <property type="project" value="UniProtKB-UniRule"/>
</dbReference>
<protein>
    <recommendedName>
        <fullName evidence="10">Kinetochore protein NDC80</fullName>
    </recommendedName>
</protein>
<dbReference type="InterPro" id="IPR005550">
    <property type="entry name" value="Kinetochore_Ndc80"/>
</dbReference>
<keyword evidence="4 10" id="KW-0498">Mitosis</keyword>
<evidence type="ECO:0000256" key="7">
    <source>
        <dbReference type="ARBA" id="ARBA00023242"/>
    </source>
</evidence>
<evidence type="ECO:0000259" key="13">
    <source>
        <dbReference type="Pfam" id="PF03801"/>
    </source>
</evidence>
<sequence length="612" mass="69778">MNRKSQGLSLRKSIRPRESQVPSAVVPSSARRGFANRSILDTTRNSVGSGRISLYGQVNQKDPRVFNDDFIKRTFGRIRDFLIQQRLSAEIVPTTSKLTLKQFENIFKILFGFIEPAYIPPSGNQWIEQEVPILMDGLGYPHKVTKSMMQTVSSKPGPVVGILDYTLDVVTAVECDPVEAIRLMQKEDAVLQVETEELARISFMEGLSVNDSKLKAQVLDLTTRHKGILDEEDIRVERERIHNAKQEAETQLQYLEEQLAEQKGLDKQIEDLEEYLEQMESRHAHKETELEAMKAEKAKLAQQISDTEELIKQTKLVVDTQPISAEEIRSMRSQTTELEATRSSLASKMRAVESEYEAVSGSIRIAESELEMECGKIAQLRPGGSRVGPQSWSRDEMITCVKKADQSARLMNMINEEANLINAKIAECRRIAEDNQTFELNRRKKQQEVDYQKQDKEALDEKMKYFSARLDEKLKELLSQRQAVSNHETQIVLLDKEVEDLKAERKRQSSLLSVAEAKLHQQNKEDAAALKVLEIEKQKVERTIAADRVRMEQLATYYRESFAALNVDSVIKAVLQKLEVDPLRSFVSRFMDIERSEQLGSSCDPQVKSSLQ</sequence>
<comment type="subcellular location">
    <subcellularLocation>
        <location evidence="10">Chromosome</location>
        <location evidence="10">Centromere</location>
        <location evidence="10">Kinetochore</location>
    </subcellularLocation>
    <subcellularLocation>
        <location evidence="10">Nucleus</location>
    </subcellularLocation>
</comment>
<evidence type="ECO:0000256" key="4">
    <source>
        <dbReference type="ARBA" id="ARBA00022776"/>
    </source>
</evidence>
<evidence type="ECO:0000256" key="1">
    <source>
        <dbReference type="ARBA" id="ARBA00007050"/>
    </source>
</evidence>
<evidence type="ECO:0000256" key="6">
    <source>
        <dbReference type="ARBA" id="ARBA00023054"/>
    </source>
</evidence>
<keyword evidence="2 10" id="KW-0158">Chromosome</keyword>
<dbReference type="InterPro" id="IPR038273">
    <property type="entry name" value="Ndc80_sf"/>
</dbReference>
<accession>A0A7M7K8C3</accession>
<proteinExistence type="inferred from homology"/>
<keyword evidence="6 11" id="KW-0175">Coiled coil</keyword>
<evidence type="ECO:0000313" key="15">
    <source>
        <dbReference type="Proteomes" id="UP000594260"/>
    </source>
</evidence>
<dbReference type="GO" id="GO:0051315">
    <property type="term" value="P:attachment of mitotic spindle microtubules to kinetochore"/>
    <property type="evidence" value="ECO:0007669"/>
    <property type="project" value="UniProtKB-UniRule"/>
</dbReference>
<reference evidence="14" key="1">
    <citation type="submission" date="2021-01" db="UniProtKB">
        <authorList>
            <consortium name="EnsemblMetazoa"/>
        </authorList>
    </citation>
    <scope>IDENTIFICATION</scope>
</reference>
<feature type="region of interest" description="Disordered" evidence="12">
    <location>
        <begin position="1"/>
        <end position="26"/>
    </location>
</feature>
<dbReference type="EnsemblMetazoa" id="XM_022806188">
    <property type="protein sequence ID" value="XP_022661923"/>
    <property type="gene ID" value="LOC111250655"/>
</dbReference>
<comment type="subunit">
    <text evidence="10">Component of the NDC80 complex.</text>
</comment>
<organism evidence="14 15">
    <name type="scientific">Varroa destructor</name>
    <name type="common">Honeybee mite</name>
    <dbReference type="NCBI Taxonomy" id="109461"/>
    <lineage>
        <taxon>Eukaryota</taxon>
        <taxon>Metazoa</taxon>
        <taxon>Ecdysozoa</taxon>
        <taxon>Arthropoda</taxon>
        <taxon>Chelicerata</taxon>
        <taxon>Arachnida</taxon>
        <taxon>Acari</taxon>
        <taxon>Parasitiformes</taxon>
        <taxon>Mesostigmata</taxon>
        <taxon>Gamasina</taxon>
        <taxon>Dermanyssoidea</taxon>
        <taxon>Varroidae</taxon>
        <taxon>Varroa</taxon>
    </lineage>
</organism>
<dbReference type="AlphaFoldDB" id="A0A7M7K8C3"/>
<evidence type="ECO:0000256" key="8">
    <source>
        <dbReference type="ARBA" id="ARBA00023306"/>
    </source>
</evidence>
<dbReference type="InterPro" id="IPR055260">
    <property type="entry name" value="Ndc80_CH"/>
</dbReference>
<evidence type="ECO:0000256" key="2">
    <source>
        <dbReference type="ARBA" id="ARBA00022454"/>
    </source>
</evidence>
<evidence type="ECO:0000313" key="14">
    <source>
        <dbReference type="EnsemblMetazoa" id="XP_022661923"/>
    </source>
</evidence>
<dbReference type="Pfam" id="PF03801">
    <property type="entry name" value="Ndc80_HEC"/>
    <property type="match status" value="1"/>
</dbReference>
<dbReference type="PANTHER" id="PTHR10643:SF2">
    <property type="entry name" value="KINETOCHORE PROTEIN NDC80 HOMOLOG"/>
    <property type="match status" value="1"/>
</dbReference>
<evidence type="ECO:0000256" key="11">
    <source>
        <dbReference type="SAM" id="Coils"/>
    </source>
</evidence>
<evidence type="ECO:0000256" key="9">
    <source>
        <dbReference type="ARBA" id="ARBA00023328"/>
    </source>
</evidence>
<dbReference type="PANTHER" id="PTHR10643">
    <property type="entry name" value="KINETOCHORE PROTEIN NDC80"/>
    <property type="match status" value="1"/>
</dbReference>
<dbReference type="KEGG" id="vde:111250655"/>
<dbReference type="FunCoup" id="A0A7M7K8C3">
    <property type="interactions" value="19"/>
</dbReference>
<keyword evidence="9 10" id="KW-0137">Centromere</keyword>
<keyword evidence="15" id="KW-1185">Reference proteome</keyword>
<comment type="similarity">
    <text evidence="1 10">Belongs to the NDC80/HEC1 family.</text>
</comment>
<feature type="domain" description="Kinetochore protein Ndc80 CH" evidence="13">
    <location>
        <begin position="57"/>
        <end position="171"/>
    </location>
</feature>
<evidence type="ECO:0000256" key="10">
    <source>
        <dbReference type="RuleBase" id="RU368072"/>
    </source>
</evidence>
<dbReference type="Proteomes" id="UP000594260">
    <property type="component" value="Unplaced"/>
</dbReference>
<keyword evidence="5 10" id="KW-0995">Kinetochore</keyword>
<dbReference type="GeneID" id="111250655"/>
<feature type="coiled-coil region" evidence="11">
    <location>
        <begin position="238"/>
        <end position="310"/>
    </location>
</feature>
<dbReference type="GO" id="GO:0005634">
    <property type="term" value="C:nucleus"/>
    <property type="evidence" value="ECO:0007669"/>
    <property type="project" value="UniProtKB-SubCell"/>
</dbReference>
<dbReference type="InParanoid" id="A0A7M7K8C3"/>
<keyword evidence="7 10" id="KW-0539">Nucleus</keyword>
<comment type="function">
    <text evidence="10">Acts as a component of the essential kinetochore-associated NDC80 complex, which is required for chromosome segregation and spindle checkpoint activity.</text>
</comment>
<dbReference type="Gene3D" id="1.10.418.30">
    <property type="entry name" value="Ncd80 complex, Ncd80 subunit"/>
    <property type="match status" value="1"/>
</dbReference>
<evidence type="ECO:0000256" key="3">
    <source>
        <dbReference type="ARBA" id="ARBA00022618"/>
    </source>
</evidence>
<keyword evidence="3 10" id="KW-0132">Cell division</keyword>
<dbReference type="GO" id="GO:0031262">
    <property type="term" value="C:Ndc80 complex"/>
    <property type="evidence" value="ECO:0007669"/>
    <property type="project" value="UniProtKB-UniRule"/>
</dbReference>
<dbReference type="RefSeq" id="XP_022661923.1">
    <property type="nucleotide sequence ID" value="XM_022806188.1"/>
</dbReference>
<evidence type="ECO:0000256" key="5">
    <source>
        <dbReference type="ARBA" id="ARBA00022838"/>
    </source>
</evidence>
<name>A0A7M7K8C3_VARDE</name>
<dbReference type="OrthoDB" id="7459479at2759"/>
<keyword evidence="8 10" id="KW-0131">Cell cycle</keyword>